<proteinExistence type="predicted"/>
<sequence>MRPPAQRYYHQVQQVPSDPVYRELPVYTMGAGVATLSGPPAPAKGAAYSEGIGLPVRPVSGSPETTGRQVYYAAPGGVGVGTTSFQGVPVRAAGGLAGVGGKIVTKISPTSAAL</sequence>
<dbReference type="EMBL" id="GISG01281918">
    <property type="protein sequence ID" value="MBA4678982.1"/>
    <property type="molecule type" value="Transcribed_RNA"/>
</dbReference>
<dbReference type="AlphaFoldDB" id="A0A7C9EVW7"/>
<reference evidence="1" key="1">
    <citation type="journal article" date="2013" name="J. Plant Res.">
        <title>Effect of fungi and light on seed germination of three Opuntia species from semiarid lands of central Mexico.</title>
        <authorList>
            <person name="Delgado-Sanchez P."/>
            <person name="Jimenez-Bremont J.F."/>
            <person name="Guerrero-Gonzalez Mde L."/>
            <person name="Flores J."/>
        </authorList>
    </citation>
    <scope>NUCLEOTIDE SEQUENCE</scope>
    <source>
        <tissue evidence="1">Cladode</tissue>
    </source>
</reference>
<name>A0A7C9EVW7_OPUST</name>
<protein>
    <submittedName>
        <fullName evidence="1">Uncharacterized protein</fullName>
    </submittedName>
</protein>
<evidence type="ECO:0000313" key="1">
    <source>
        <dbReference type="EMBL" id="MBA4678982.1"/>
    </source>
</evidence>
<organism evidence="1">
    <name type="scientific">Opuntia streptacantha</name>
    <name type="common">Prickly pear cactus</name>
    <name type="synonym">Opuntia cardona</name>
    <dbReference type="NCBI Taxonomy" id="393608"/>
    <lineage>
        <taxon>Eukaryota</taxon>
        <taxon>Viridiplantae</taxon>
        <taxon>Streptophyta</taxon>
        <taxon>Embryophyta</taxon>
        <taxon>Tracheophyta</taxon>
        <taxon>Spermatophyta</taxon>
        <taxon>Magnoliopsida</taxon>
        <taxon>eudicotyledons</taxon>
        <taxon>Gunneridae</taxon>
        <taxon>Pentapetalae</taxon>
        <taxon>Caryophyllales</taxon>
        <taxon>Cactineae</taxon>
        <taxon>Cactaceae</taxon>
        <taxon>Opuntioideae</taxon>
        <taxon>Opuntia</taxon>
    </lineage>
</organism>
<accession>A0A7C9EVW7</accession>
<reference evidence="1" key="2">
    <citation type="submission" date="2020-07" db="EMBL/GenBank/DDBJ databases">
        <authorList>
            <person name="Vera ALvarez R."/>
            <person name="Arias-Moreno D.M."/>
            <person name="Jimenez-Jacinto V."/>
            <person name="Jimenez-Bremont J.F."/>
            <person name="Swaminathan K."/>
            <person name="Moose S.P."/>
            <person name="Guerrero-Gonzalez M.L."/>
            <person name="Marino-Ramirez L."/>
            <person name="Landsman D."/>
            <person name="Rodriguez-Kessler M."/>
            <person name="Delgado-Sanchez P."/>
        </authorList>
    </citation>
    <scope>NUCLEOTIDE SEQUENCE</scope>
    <source>
        <tissue evidence="1">Cladode</tissue>
    </source>
</reference>